<dbReference type="PANTHER" id="PTHR35192">
    <property type="entry name" value="PROTEIN, PUTATIVE-RELATED"/>
    <property type="match status" value="1"/>
</dbReference>
<evidence type="ECO:0000313" key="3">
    <source>
        <dbReference type="EMBL" id="GJN94352.1"/>
    </source>
</evidence>
<name>A0AAV5GXV5_9BASI</name>
<keyword evidence="1" id="KW-0732">Signal</keyword>
<organism evidence="3 4">
    <name type="scientific">Rhodotorula paludigena</name>
    <dbReference type="NCBI Taxonomy" id="86838"/>
    <lineage>
        <taxon>Eukaryota</taxon>
        <taxon>Fungi</taxon>
        <taxon>Dikarya</taxon>
        <taxon>Basidiomycota</taxon>
        <taxon>Pucciniomycotina</taxon>
        <taxon>Microbotryomycetes</taxon>
        <taxon>Sporidiobolales</taxon>
        <taxon>Sporidiobolaceae</taxon>
        <taxon>Rhodotorula</taxon>
    </lineage>
</organism>
<evidence type="ECO:0000259" key="2">
    <source>
        <dbReference type="Pfam" id="PF21671"/>
    </source>
</evidence>
<feature type="chain" id="PRO_5043719441" description="Protein CPL1-like domain-containing protein" evidence="1">
    <location>
        <begin position="20"/>
        <end position="703"/>
    </location>
</feature>
<dbReference type="InterPro" id="IPR038955">
    <property type="entry name" value="PriA/CPL1_fungi"/>
</dbReference>
<accession>A0AAV5GXV5</accession>
<dbReference type="AlphaFoldDB" id="A0AAV5GXV5"/>
<dbReference type="PANTHER" id="PTHR35192:SF2">
    <property type="entry name" value="APPLE DOMAIN-CONTAINING PROTEIN"/>
    <property type="match status" value="1"/>
</dbReference>
<dbReference type="InterPro" id="IPR048661">
    <property type="entry name" value="CPL1-like"/>
</dbReference>
<sequence length="703" mass="73812">MHASTALLVLASFAGAVVATGGGGGPSYPVVKNVEGYGRFPCTVRKPDGTWTGDQRLCAESKLVSPGLNKYDNYYQGDGRKPEGAQCVKQHETGGWFCGIAGAQCSNDKHCDNGKCVNGRCQGGFTQRCGSSDSNCSGYLYCTDYWDRCTPNDTCGGKGAFCKDPRAVKWDCAEHEARATYDQFCASGYCHYGNAVCSDRYKEDETCTSDRQGCADGLRCSDSTGKCVQETLPSPRARTRRSVDQHKRALCPAGHAACSVDNKDATPSKRDAFAFECVDVSSNLEQCGACALDGGVDCTALPGVAAVGCQAGVCEIWSCEIGFEYNAADAARSITRRIAKFTRRAPGANGRDVDFRAPLSLLALSLFVSLLCFLLLRWSFDVAYLSPSFLRYSTSPARGYGRFPCTLVNGDESFSANQGACASDQLIAPGSNTGNDDGTQGDGVNPVNAECVEETESGAYFCGIAGATCSTSANCDNGICVDGLCQGGFTQGCGGSDQNCLGFLYCLSNEYDITDSDTCGGQGAFCQDYSTAPLDLEAEEAQAIFNQFCETGYCNFGTANCDVHVPEGGSCEVDPQFGCADGLRCDDSTLTCVDATVGPSQRARSRRALHHRRAALCPAGHAACAVDGSAATSRQSPRGKRAFECVDVQSSLEQCGACASEGGVDCTSIPGVAAVGCTAGVCEIWACEDGFEFDASAGACIKA</sequence>
<feature type="signal peptide" evidence="1">
    <location>
        <begin position="1"/>
        <end position="19"/>
    </location>
</feature>
<evidence type="ECO:0000256" key="1">
    <source>
        <dbReference type="SAM" id="SignalP"/>
    </source>
</evidence>
<gene>
    <name evidence="3" type="ORF">Rhopal_007426-T1</name>
</gene>
<feature type="domain" description="Protein CPL1-like" evidence="2">
    <location>
        <begin position="275"/>
        <end position="328"/>
    </location>
</feature>
<dbReference type="Pfam" id="PF21671">
    <property type="entry name" value="CPL1-like"/>
    <property type="match status" value="2"/>
</dbReference>
<protein>
    <recommendedName>
        <fullName evidence="2">Protein CPL1-like domain-containing protein</fullName>
    </recommendedName>
</protein>
<comment type="caution">
    <text evidence="3">The sequence shown here is derived from an EMBL/GenBank/DDBJ whole genome shotgun (WGS) entry which is preliminary data.</text>
</comment>
<proteinExistence type="predicted"/>
<dbReference type="Proteomes" id="UP001342314">
    <property type="component" value="Unassembled WGS sequence"/>
</dbReference>
<reference evidence="3 4" key="1">
    <citation type="submission" date="2021-12" db="EMBL/GenBank/DDBJ databases">
        <title>High titer production of polyol ester of fatty acids by Rhodotorula paludigena BS15 towards product separation-free biomass refinery.</title>
        <authorList>
            <person name="Mano J."/>
            <person name="Ono H."/>
            <person name="Tanaka T."/>
            <person name="Naito K."/>
            <person name="Sushida H."/>
            <person name="Ike M."/>
            <person name="Tokuyasu K."/>
            <person name="Kitaoka M."/>
        </authorList>
    </citation>
    <scope>NUCLEOTIDE SEQUENCE [LARGE SCALE GENOMIC DNA]</scope>
    <source>
        <strain evidence="3 4">BS15</strain>
    </source>
</reference>
<dbReference type="EMBL" id="BQKY01000017">
    <property type="protein sequence ID" value="GJN94352.1"/>
    <property type="molecule type" value="Genomic_DNA"/>
</dbReference>
<feature type="domain" description="Protein CPL1-like" evidence="2">
    <location>
        <begin position="643"/>
        <end position="701"/>
    </location>
</feature>
<evidence type="ECO:0000313" key="4">
    <source>
        <dbReference type="Proteomes" id="UP001342314"/>
    </source>
</evidence>
<keyword evidence="4" id="KW-1185">Reference proteome</keyword>